<dbReference type="CDD" id="cd08274">
    <property type="entry name" value="MDR9"/>
    <property type="match status" value="1"/>
</dbReference>
<accession>A0ABU0FLT1</accession>
<reference evidence="8 9" key="1">
    <citation type="submission" date="2023-07" db="EMBL/GenBank/DDBJ databases">
        <title>Genomic Encyclopedia of Type Strains, Phase IV (KMG-IV): sequencing the most valuable type-strain genomes for metagenomic binning, comparative biology and taxonomic classification.</title>
        <authorList>
            <person name="Goeker M."/>
        </authorList>
    </citation>
    <scope>NUCLEOTIDE SEQUENCE [LARGE SCALE GENOMIC DNA]</scope>
    <source>
        <strain evidence="8 9">DSM 5896</strain>
    </source>
</reference>
<evidence type="ECO:0000313" key="9">
    <source>
        <dbReference type="Proteomes" id="UP001237448"/>
    </source>
</evidence>
<keyword evidence="3" id="KW-0963">Cytoplasm</keyword>
<dbReference type="EMBL" id="JAUSVK010000001">
    <property type="protein sequence ID" value="MDQ0395562.1"/>
    <property type="molecule type" value="Genomic_DNA"/>
</dbReference>
<dbReference type="SUPFAM" id="SSF50129">
    <property type="entry name" value="GroES-like"/>
    <property type="match status" value="1"/>
</dbReference>
<keyword evidence="5" id="KW-0694">RNA-binding</keyword>
<evidence type="ECO:0000256" key="6">
    <source>
        <dbReference type="ARBA" id="ARBA00022990"/>
    </source>
</evidence>
<keyword evidence="4" id="KW-0521">NADP</keyword>
<dbReference type="Pfam" id="PF00107">
    <property type="entry name" value="ADH_zinc_N"/>
    <property type="match status" value="1"/>
</dbReference>
<dbReference type="InterPro" id="IPR002364">
    <property type="entry name" value="Quin_OxRdtase/zeta-crystal_CS"/>
</dbReference>
<dbReference type="PANTHER" id="PTHR44154">
    <property type="entry name" value="QUINONE OXIDOREDUCTASE"/>
    <property type="match status" value="1"/>
</dbReference>
<gene>
    <name evidence="8" type="ORF">J3R73_005354</name>
</gene>
<evidence type="ECO:0000256" key="4">
    <source>
        <dbReference type="ARBA" id="ARBA00022857"/>
    </source>
</evidence>
<dbReference type="Pfam" id="PF08240">
    <property type="entry name" value="ADH_N"/>
    <property type="match status" value="1"/>
</dbReference>
<evidence type="ECO:0000313" key="8">
    <source>
        <dbReference type="EMBL" id="MDQ0395562.1"/>
    </source>
</evidence>
<dbReference type="InterPro" id="IPR036291">
    <property type="entry name" value="NAD(P)-bd_dom_sf"/>
</dbReference>
<dbReference type="InterPro" id="IPR013149">
    <property type="entry name" value="ADH-like_C"/>
</dbReference>
<dbReference type="InterPro" id="IPR051603">
    <property type="entry name" value="Zinc-ADH_QOR/CCCR"/>
</dbReference>
<dbReference type="SUPFAM" id="SSF51735">
    <property type="entry name" value="NAD(P)-binding Rossmann-fold domains"/>
    <property type="match status" value="1"/>
</dbReference>
<dbReference type="Proteomes" id="UP001237448">
    <property type="component" value="Unassembled WGS sequence"/>
</dbReference>
<keyword evidence="9" id="KW-1185">Reference proteome</keyword>
<name>A0ABU0FLT1_9HYPH</name>
<evidence type="ECO:0000256" key="1">
    <source>
        <dbReference type="ARBA" id="ARBA00004496"/>
    </source>
</evidence>
<proteinExistence type="predicted"/>
<protein>
    <submittedName>
        <fullName evidence="8">NADPH:quinone reductase-like Zn-dependent oxidoreductase</fullName>
    </submittedName>
</protein>
<evidence type="ECO:0000256" key="5">
    <source>
        <dbReference type="ARBA" id="ARBA00022884"/>
    </source>
</evidence>
<comment type="subcellular location">
    <subcellularLocation>
        <location evidence="1">Cytoplasm</location>
    </subcellularLocation>
</comment>
<dbReference type="PANTHER" id="PTHR44154:SF1">
    <property type="entry name" value="QUINONE OXIDOREDUCTASE"/>
    <property type="match status" value="1"/>
</dbReference>
<evidence type="ECO:0000256" key="3">
    <source>
        <dbReference type="ARBA" id="ARBA00022490"/>
    </source>
</evidence>
<dbReference type="PROSITE" id="PS01162">
    <property type="entry name" value="QOR_ZETA_CRYSTAL"/>
    <property type="match status" value="1"/>
</dbReference>
<sequence length="354" mass="36967">MMTFSIPAVMTAMVLTGHGDYDKLAYRHDVPVPRPRAGEVLIRVGAAGLNNTDINTRIGWYAPAGVGVDTPPREGGWNGAIGFPRIQGADVCGTIVAAGAGVQAGRIGERVIVQPCLRSLRQGRRDAWLGSEVDGGFAQFTCVPAPDAYRIESPLSDAELATFPCAYATAENLLGRSGVAAGERVLITGASGGVGAACVQLARRRGAEVIAVASGRHADRLEALGAARLVPRGAALASHVPPDSVDAVIDVVGGPSWPDLLDVLRPRGRYAVSGAVAGPIVSLDLRKLYLKDLCFFGCTSQDDGVFERLVGALESGDIRPLLAAAYPLSELARAQQDFLARAQFGKLVVVPPQA</sequence>
<dbReference type="Gene3D" id="3.90.180.10">
    <property type="entry name" value="Medium-chain alcohol dehydrogenases, catalytic domain"/>
    <property type="match status" value="1"/>
</dbReference>
<evidence type="ECO:0000256" key="2">
    <source>
        <dbReference type="ARBA" id="ARBA00011881"/>
    </source>
</evidence>
<dbReference type="SMART" id="SM00829">
    <property type="entry name" value="PKS_ER"/>
    <property type="match status" value="1"/>
</dbReference>
<organism evidence="8 9">
    <name type="scientific">Labrys monachus</name>
    <dbReference type="NCBI Taxonomy" id="217067"/>
    <lineage>
        <taxon>Bacteria</taxon>
        <taxon>Pseudomonadati</taxon>
        <taxon>Pseudomonadota</taxon>
        <taxon>Alphaproteobacteria</taxon>
        <taxon>Hyphomicrobiales</taxon>
        <taxon>Xanthobacteraceae</taxon>
        <taxon>Labrys</taxon>
    </lineage>
</organism>
<dbReference type="InterPro" id="IPR020843">
    <property type="entry name" value="ER"/>
</dbReference>
<keyword evidence="6" id="KW-0007">Acetylation</keyword>
<comment type="subunit">
    <text evidence="2">Homotetramer.</text>
</comment>
<dbReference type="InterPro" id="IPR013154">
    <property type="entry name" value="ADH-like_N"/>
</dbReference>
<feature type="domain" description="Enoyl reductase (ER)" evidence="7">
    <location>
        <begin position="19"/>
        <end position="349"/>
    </location>
</feature>
<dbReference type="InterPro" id="IPR011032">
    <property type="entry name" value="GroES-like_sf"/>
</dbReference>
<evidence type="ECO:0000259" key="7">
    <source>
        <dbReference type="SMART" id="SM00829"/>
    </source>
</evidence>
<dbReference type="Gene3D" id="3.40.50.720">
    <property type="entry name" value="NAD(P)-binding Rossmann-like Domain"/>
    <property type="match status" value="1"/>
</dbReference>
<comment type="caution">
    <text evidence="8">The sequence shown here is derived from an EMBL/GenBank/DDBJ whole genome shotgun (WGS) entry which is preliminary data.</text>
</comment>